<accession>A0A7W6G917</accession>
<feature type="domain" description="Four-carbon acid sugar kinase nucleotide binding" evidence="8">
    <location>
        <begin position="259"/>
        <end position="343"/>
    </location>
</feature>
<evidence type="ECO:0000256" key="5">
    <source>
        <dbReference type="ARBA" id="ARBA00022840"/>
    </source>
</evidence>
<dbReference type="SUPFAM" id="SSF142764">
    <property type="entry name" value="YgbK-like"/>
    <property type="match status" value="1"/>
</dbReference>
<dbReference type="Pfam" id="PF17042">
    <property type="entry name" value="NBD_C"/>
    <property type="match status" value="1"/>
</dbReference>
<dbReference type="GO" id="GO:0016301">
    <property type="term" value="F:kinase activity"/>
    <property type="evidence" value="ECO:0007669"/>
    <property type="project" value="UniProtKB-KW"/>
</dbReference>
<dbReference type="Proteomes" id="UP000582090">
    <property type="component" value="Unassembled WGS sequence"/>
</dbReference>
<dbReference type="AlphaFoldDB" id="A0A7W6G917"/>
<evidence type="ECO:0000256" key="2">
    <source>
        <dbReference type="ARBA" id="ARBA00022679"/>
    </source>
</evidence>
<dbReference type="InterPro" id="IPR037051">
    <property type="entry name" value="4-carb_acid_sugar_kinase_N_sf"/>
</dbReference>
<evidence type="ECO:0000313" key="9">
    <source>
        <dbReference type="EMBL" id="MBB3962472.1"/>
    </source>
</evidence>
<sequence>MTLKVAIIADDLTGALDTGTPFVDAGLSVAVAIEIEAIEDALATGCEVAVVNTASRALPEGEAARRAGLAASALLAAHPDIVLKKIDSRLKGNVAAESAAIAAIFGHREVAVAPAIPDQERFTRDGHVVGRGVEVPLSVAALFDGSADRVVIADASSDADLDQLVSAHDWTTTLAVGARGLGSAFARHLRRGRGSVTAFDPARNTLFAFGSRDPITGAQMARLEASGSLRASIAAPMGALDQTEALDLPALLCCTGDISEDAVAVADRFARGVRSAIERTHPDMLMVGGGDTALAVFRALGVRTLLPKGEIEAGIPWFDVTAADGRHFRCAVKSGGFGKPDSLLRLISQNQAA</sequence>
<dbReference type="InterPro" id="IPR031475">
    <property type="entry name" value="NBD_C"/>
</dbReference>
<dbReference type="InterPro" id="IPR010737">
    <property type="entry name" value="4-carb_acid_sugar_kinase_N"/>
</dbReference>
<dbReference type="Pfam" id="PF07005">
    <property type="entry name" value="SBD_N"/>
    <property type="match status" value="1"/>
</dbReference>
<reference evidence="9 10" key="1">
    <citation type="submission" date="2020-08" db="EMBL/GenBank/DDBJ databases">
        <title>Genomic Encyclopedia of Type Strains, Phase IV (KMG-IV): sequencing the most valuable type-strain genomes for metagenomic binning, comparative biology and taxonomic classification.</title>
        <authorList>
            <person name="Goeker M."/>
        </authorList>
    </citation>
    <scope>NUCLEOTIDE SEQUENCE [LARGE SCALE GENOMIC DNA]</scope>
    <source>
        <strain evidence="9 10">DSM 26575</strain>
    </source>
</reference>
<dbReference type="GO" id="GO:0005524">
    <property type="term" value="F:ATP binding"/>
    <property type="evidence" value="ECO:0007669"/>
    <property type="project" value="UniProtKB-KW"/>
</dbReference>
<dbReference type="RefSeq" id="WP_183898220.1">
    <property type="nucleotide sequence ID" value="NZ_JACIDW010000001.1"/>
</dbReference>
<dbReference type="InterPro" id="IPR042213">
    <property type="entry name" value="NBD_C_sf"/>
</dbReference>
<evidence type="ECO:0000313" key="10">
    <source>
        <dbReference type="Proteomes" id="UP000582090"/>
    </source>
</evidence>
<organism evidence="9 10">
    <name type="scientific">Rhizobium metallidurans</name>
    <dbReference type="NCBI Taxonomy" id="1265931"/>
    <lineage>
        <taxon>Bacteria</taxon>
        <taxon>Pseudomonadati</taxon>
        <taxon>Pseudomonadota</taxon>
        <taxon>Alphaproteobacteria</taxon>
        <taxon>Hyphomicrobiales</taxon>
        <taxon>Rhizobiaceae</taxon>
        <taxon>Rhizobium/Agrobacterium group</taxon>
        <taxon>Rhizobium</taxon>
    </lineage>
</organism>
<feature type="domain" description="Four-carbon acid sugar kinase N-terminal" evidence="7">
    <location>
        <begin position="6"/>
        <end position="133"/>
    </location>
</feature>
<evidence type="ECO:0000259" key="8">
    <source>
        <dbReference type="Pfam" id="PF17042"/>
    </source>
</evidence>
<evidence type="ECO:0000256" key="3">
    <source>
        <dbReference type="ARBA" id="ARBA00022741"/>
    </source>
</evidence>
<gene>
    <name evidence="9" type="ORF">GGQ67_000090</name>
</gene>
<dbReference type="Gene3D" id="3.40.50.10840">
    <property type="entry name" value="Putative sugar-binding, N-terminal domain"/>
    <property type="match status" value="1"/>
</dbReference>
<comment type="caution">
    <text evidence="9">The sequence shown here is derived from an EMBL/GenBank/DDBJ whole genome shotgun (WGS) entry which is preliminary data.</text>
</comment>
<comment type="similarity">
    <text evidence="1">Belongs to the four-carbon acid sugar kinase family.</text>
</comment>
<evidence type="ECO:0000259" key="7">
    <source>
        <dbReference type="Pfam" id="PF07005"/>
    </source>
</evidence>
<evidence type="ECO:0000256" key="4">
    <source>
        <dbReference type="ARBA" id="ARBA00022777"/>
    </source>
</evidence>
<keyword evidence="2" id="KW-0808">Transferase</keyword>
<keyword evidence="3" id="KW-0547">Nucleotide-binding</keyword>
<keyword evidence="5" id="KW-0067">ATP-binding</keyword>
<dbReference type="Gene3D" id="3.40.980.20">
    <property type="entry name" value="Four-carbon acid sugar kinase, nucleotide binding domain"/>
    <property type="match status" value="1"/>
</dbReference>
<keyword evidence="6" id="KW-0119">Carbohydrate metabolism</keyword>
<evidence type="ECO:0000256" key="6">
    <source>
        <dbReference type="ARBA" id="ARBA00023277"/>
    </source>
</evidence>
<dbReference type="EMBL" id="JACIDW010000001">
    <property type="protein sequence ID" value="MBB3962472.1"/>
    <property type="molecule type" value="Genomic_DNA"/>
</dbReference>
<proteinExistence type="inferred from homology"/>
<name>A0A7W6G917_9HYPH</name>
<keyword evidence="10" id="KW-1185">Reference proteome</keyword>
<keyword evidence="4" id="KW-0418">Kinase</keyword>
<protein>
    <submittedName>
        <fullName evidence="9">Uncharacterized protein YgbK (DUF1537 family)</fullName>
    </submittedName>
</protein>
<evidence type="ECO:0000256" key="1">
    <source>
        <dbReference type="ARBA" id="ARBA00005715"/>
    </source>
</evidence>